<dbReference type="Proteomes" id="UP000076727">
    <property type="component" value="Unassembled WGS sequence"/>
</dbReference>
<name>A0A165SD00_9APHY</name>
<dbReference type="Pfam" id="PF07716">
    <property type="entry name" value="bZIP_2"/>
    <property type="match status" value="1"/>
</dbReference>
<dbReference type="InterPro" id="IPR046347">
    <property type="entry name" value="bZIP_sf"/>
</dbReference>
<dbReference type="GO" id="GO:0005634">
    <property type="term" value="C:nucleus"/>
    <property type="evidence" value="ECO:0007669"/>
    <property type="project" value="TreeGrafter"/>
</dbReference>
<evidence type="ECO:0000259" key="8">
    <source>
        <dbReference type="PROSITE" id="PS50217"/>
    </source>
</evidence>
<organism evidence="9 10">
    <name type="scientific">Daedalea quercina L-15889</name>
    <dbReference type="NCBI Taxonomy" id="1314783"/>
    <lineage>
        <taxon>Eukaryota</taxon>
        <taxon>Fungi</taxon>
        <taxon>Dikarya</taxon>
        <taxon>Basidiomycota</taxon>
        <taxon>Agaricomycotina</taxon>
        <taxon>Agaricomycetes</taxon>
        <taxon>Polyporales</taxon>
        <taxon>Fomitopsis</taxon>
    </lineage>
</organism>
<keyword evidence="3" id="KW-0238">DNA-binding</keyword>
<dbReference type="OrthoDB" id="295274at2759"/>
<keyword evidence="10" id="KW-1185">Reference proteome</keyword>
<dbReference type="AlphaFoldDB" id="A0A165SD00"/>
<dbReference type="PANTHER" id="PTHR46542">
    <property type="entry name" value="X-BOX BINDING PROTEIN 1"/>
    <property type="match status" value="1"/>
</dbReference>
<dbReference type="GO" id="GO:0000981">
    <property type="term" value="F:DNA-binding transcription factor activity, RNA polymerase II-specific"/>
    <property type="evidence" value="ECO:0007669"/>
    <property type="project" value="TreeGrafter"/>
</dbReference>
<keyword evidence="1" id="KW-0832">Ubl conjugation</keyword>
<dbReference type="GO" id="GO:0000977">
    <property type="term" value="F:RNA polymerase II transcription regulatory region sequence-specific DNA binding"/>
    <property type="evidence" value="ECO:0007669"/>
    <property type="project" value="TreeGrafter"/>
</dbReference>
<dbReference type="EMBL" id="KV429044">
    <property type="protein sequence ID" value="KZT71815.1"/>
    <property type="molecule type" value="Genomic_DNA"/>
</dbReference>
<evidence type="ECO:0000256" key="6">
    <source>
        <dbReference type="ARBA" id="ARBA00040165"/>
    </source>
</evidence>
<dbReference type="STRING" id="1314783.A0A165SD00"/>
<gene>
    <name evidence="9" type="ORF">DAEQUDRAFT_755634</name>
</gene>
<dbReference type="Gene3D" id="1.20.5.170">
    <property type="match status" value="1"/>
</dbReference>
<protein>
    <recommendedName>
        <fullName evidence="6">X-box-binding protein 1</fullName>
    </recommendedName>
</protein>
<evidence type="ECO:0000313" key="10">
    <source>
        <dbReference type="Proteomes" id="UP000076727"/>
    </source>
</evidence>
<dbReference type="SMART" id="SM00338">
    <property type="entry name" value="BRLZ"/>
    <property type="match status" value="1"/>
</dbReference>
<feature type="compositionally biased region" description="Low complexity" evidence="7">
    <location>
        <begin position="148"/>
        <end position="178"/>
    </location>
</feature>
<sequence length="383" mass="40509">MKRAADTELALPSPPAESSHSPVPSSPEPPRKRSRSETTPEERKEARAHRNRIAAQNSRDRRKAQFTYLERRVTELEEENRQLRAGMGLMGLRQSEDDKVKEQRERDRARDRENEELKARIKTLEAGWDAVVKALAASGLPLNIPGAPSSLASSSTSPKPSSADSTASDAPTTTTFPVLVPPSPTSVYPISPASTGPSTPLELFDDFAPTCHLARVVSTDAPPGGPESSSDTNFLQLTLGIDTNTPFPLPAIGAGQEQSSSVVDEVAMENLLREILAPSPVTAPAALPAGSVSVSVPAARTPEHQGFAVPAAQAPTTAARAGEAMSAVAVDWEGQTEMQRLLGMLPGAQPDAGAFPSALDLDADFGLDEWDMGGVVNQEVGVC</sequence>
<proteinExistence type="predicted"/>
<dbReference type="InterPro" id="IPR004827">
    <property type="entry name" value="bZIP"/>
</dbReference>
<feature type="region of interest" description="Disordered" evidence="7">
    <location>
        <begin position="148"/>
        <end position="180"/>
    </location>
</feature>
<dbReference type="InterPro" id="IPR052470">
    <property type="entry name" value="ER_Stress-Reg_TF"/>
</dbReference>
<feature type="region of interest" description="Disordered" evidence="7">
    <location>
        <begin position="86"/>
        <end position="114"/>
    </location>
</feature>
<dbReference type="CDD" id="cd14812">
    <property type="entry name" value="bZIP_u3"/>
    <property type="match status" value="1"/>
</dbReference>
<keyword evidence="5" id="KW-0539">Nucleus</keyword>
<evidence type="ECO:0000256" key="1">
    <source>
        <dbReference type="ARBA" id="ARBA00022843"/>
    </source>
</evidence>
<feature type="region of interest" description="Disordered" evidence="7">
    <location>
        <begin position="1"/>
        <end position="63"/>
    </location>
</feature>
<evidence type="ECO:0000313" key="9">
    <source>
        <dbReference type="EMBL" id="KZT71815.1"/>
    </source>
</evidence>
<dbReference type="PROSITE" id="PS50217">
    <property type="entry name" value="BZIP"/>
    <property type="match status" value="1"/>
</dbReference>
<feature type="compositionally biased region" description="Basic and acidic residues" evidence="7">
    <location>
        <begin position="29"/>
        <end position="45"/>
    </location>
</feature>
<evidence type="ECO:0000256" key="3">
    <source>
        <dbReference type="ARBA" id="ARBA00023125"/>
    </source>
</evidence>
<evidence type="ECO:0000256" key="2">
    <source>
        <dbReference type="ARBA" id="ARBA00023015"/>
    </source>
</evidence>
<keyword evidence="4" id="KW-0804">Transcription</keyword>
<feature type="domain" description="BZIP" evidence="8">
    <location>
        <begin position="41"/>
        <end position="84"/>
    </location>
</feature>
<feature type="compositionally biased region" description="Basic and acidic residues" evidence="7">
    <location>
        <begin position="94"/>
        <end position="114"/>
    </location>
</feature>
<evidence type="ECO:0000256" key="7">
    <source>
        <dbReference type="SAM" id="MobiDB-lite"/>
    </source>
</evidence>
<accession>A0A165SD00</accession>
<evidence type="ECO:0000256" key="4">
    <source>
        <dbReference type="ARBA" id="ARBA00023163"/>
    </source>
</evidence>
<dbReference type="SUPFAM" id="SSF57959">
    <property type="entry name" value="Leucine zipper domain"/>
    <property type="match status" value="1"/>
</dbReference>
<reference evidence="9 10" key="1">
    <citation type="journal article" date="2016" name="Mol. Biol. Evol.">
        <title>Comparative Genomics of Early-Diverging Mushroom-Forming Fungi Provides Insights into the Origins of Lignocellulose Decay Capabilities.</title>
        <authorList>
            <person name="Nagy L.G."/>
            <person name="Riley R."/>
            <person name="Tritt A."/>
            <person name="Adam C."/>
            <person name="Daum C."/>
            <person name="Floudas D."/>
            <person name="Sun H."/>
            <person name="Yadav J.S."/>
            <person name="Pangilinan J."/>
            <person name="Larsson K.H."/>
            <person name="Matsuura K."/>
            <person name="Barry K."/>
            <person name="Labutti K."/>
            <person name="Kuo R."/>
            <person name="Ohm R.A."/>
            <person name="Bhattacharya S.S."/>
            <person name="Shirouzu T."/>
            <person name="Yoshinaga Y."/>
            <person name="Martin F.M."/>
            <person name="Grigoriev I.V."/>
            <person name="Hibbett D.S."/>
        </authorList>
    </citation>
    <scope>NUCLEOTIDE SEQUENCE [LARGE SCALE GENOMIC DNA]</scope>
    <source>
        <strain evidence="9 10">L-15889</strain>
    </source>
</reference>
<dbReference type="PANTHER" id="PTHR46542:SF1">
    <property type="entry name" value="X-BOX BINDING PROTEIN 1"/>
    <property type="match status" value="1"/>
</dbReference>
<evidence type="ECO:0000256" key="5">
    <source>
        <dbReference type="ARBA" id="ARBA00023242"/>
    </source>
</evidence>
<dbReference type="PROSITE" id="PS00036">
    <property type="entry name" value="BZIP_BASIC"/>
    <property type="match status" value="1"/>
</dbReference>
<keyword evidence="2" id="KW-0805">Transcription regulation</keyword>